<reference evidence="1 2" key="1">
    <citation type="journal article" date="2018" name="Front. Plant Sci.">
        <title>Red Clover (Trifolium pratense) and Zigzag Clover (T. medium) - A Picture of Genomic Similarities and Differences.</title>
        <authorList>
            <person name="Dluhosova J."/>
            <person name="Istvanek J."/>
            <person name="Nedelnik J."/>
            <person name="Repkova J."/>
        </authorList>
    </citation>
    <scope>NUCLEOTIDE SEQUENCE [LARGE SCALE GENOMIC DNA]</scope>
    <source>
        <strain evidence="2">cv. 10/8</strain>
        <tissue evidence="1">Leaf</tissue>
    </source>
</reference>
<sequence length="89" mass="9978">MQVRGVKPDKFIVVALLTYCAQLGTLEHGRWIHDYVCENRIVVDVVVGTPLIEMYAKCGCKEKFLEVFNGLKEKDAASWTSIICGLAMN</sequence>
<dbReference type="EMBL" id="LXQA010399905">
    <property type="protein sequence ID" value="MCI49356.1"/>
    <property type="molecule type" value="Genomic_DNA"/>
</dbReference>
<dbReference type="GO" id="GO:0009451">
    <property type="term" value="P:RNA modification"/>
    <property type="evidence" value="ECO:0007669"/>
    <property type="project" value="InterPro"/>
</dbReference>
<dbReference type="PANTHER" id="PTHR47926">
    <property type="entry name" value="PENTATRICOPEPTIDE REPEAT-CONTAINING PROTEIN"/>
    <property type="match status" value="1"/>
</dbReference>
<organism evidence="1 2">
    <name type="scientific">Trifolium medium</name>
    <dbReference type="NCBI Taxonomy" id="97028"/>
    <lineage>
        <taxon>Eukaryota</taxon>
        <taxon>Viridiplantae</taxon>
        <taxon>Streptophyta</taxon>
        <taxon>Embryophyta</taxon>
        <taxon>Tracheophyta</taxon>
        <taxon>Spermatophyta</taxon>
        <taxon>Magnoliopsida</taxon>
        <taxon>eudicotyledons</taxon>
        <taxon>Gunneridae</taxon>
        <taxon>Pentapetalae</taxon>
        <taxon>rosids</taxon>
        <taxon>fabids</taxon>
        <taxon>Fabales</taxon>
        <taxon>Fabaceae</taxon>
        <taxon>Papilionoideae</taxon>
        <taxon>50 kb inversion clade</taxon>
        <taxon>NPAAA clade</taxon>
        <taxon>Hologalegina</taxon>
        <taxon>IRL clade</taxon>
        <taxon>Trifolieae</taxon>
        <taxon>Trifolium</taxon>
    </lineage>
</organism>
<feature type="non-terminal residue" evidence="1">
    <location>
        <position position="89"/>
    </location>
</feature>
<dbReference type="InterPro" id="IPR011990">
    <property type="entry name" value="TPR-like_helical_dom_sf"/>
</dbReference>
<name>A0A392SN92_9FABA</name>
<accession>A0A392SN92</accession>
<evidence type="ECO:0000313" key="2">
    <source>
        <dbReference type="Proteomes" id="UP000265520"/>
    </source>
</evidence>
<dbReference type="Gene3D" id="1.25.40.10">
    <property type="entry name" value="Tetratricopeptide repeat domain"/>
    <property type="match status" value="1"/>
</dbReference>
<evidence type="ECO:0000313" key="1">
    <source>
        <dbReference type="EMBL" id="MCI49356.1"/>
    </source>
</evidence>
<dbReference type="InterPro" id="IPR046960">
    <property type="entry name" value="PPR_At4g14850-like_plant"/>
</dbReference>
<dbReference type="Proteomes" id="UP000265520">
    <property type="component" value="Unassembled WGS sequence"/>
</dbReference>
<keyword evidence="2" id="KW-1185">Reference proteome</keyword>
<dbReference type="AlphaFoldDB" id="A0A392SN92"/>
<protein>
    <submittedName>
        <fullName evidence="1">Pentatricopeptide repeat-containing protein</fullName>
    </submittedName>
</protein>
<dbReference type="GO" id="GO:0003723">
    <property type="term" value="F:RNA binding"/>
    <property type="evidence" value="ECO:0007669"/>
    <property type="project" value="InterPro"/>
</dbReference>
<comment type="caution">
    <text evidence="1">The sequence shown here is derived from an EMBL/GenBank/DDBJ whole genome shotgun (WGS) entry which is preliminary data.</text>
</comment>
<dbReference type="PANTHER" id="PTHR47926:SF489">
    <property type="entry name" value="PENTATRICOPEPTIDE REPEAT-CONTAINING PROTEIN"/>
    <property type="match status" value="1"/>
</dbReference>
<proteinExistence type="predicted"/>